<evidence type="ECO:0000313" key="4">
    <source>
        <dbReference type="Proteomes" id="UP000077071"/>
    </source>
</evidence>
<dbReference type="STRING" id="33888.A6122_0971"/>
<evidence type="ECO:0000256" key="2">
    <source>
        <dbReference type="SAM" id="SignalP"/>
    </source>
</evidence>
<gene>
    <name evidence="3" type="ORF">A6122_0971</name>
</gene>
<keyword evidence="2" id="KW-0732">Signal</keyword>
<accession>A0A160KRB5</accession>
<dbReference type="InterPro" id="IPR021459">
    <property type="entry name" value="GH101-related"/>
</dbReference>
<feature type="signal peptide" evidence="2">
    <location>
        <begin position="1"/>
        <end position="30"/>
    </location>
</feature>
<dbReference type="Pfam" id="PF11308">
    <property type="entry name" value="Glyco_hydro_129"/>
    <property type="match status" value="1"/>
</dbReference>
<keyword evidence="4" id="KW-1185">Reference proteome</keyword>
<dbReference type="PATRIC" id="fig|33888.3.peg.1074"/>
<organism evidence="3 4">
    <name type="scientific">Rathayibacter tritici</name>
    <dbReference type="NCBI Taxonomy" id="33888"/>
    <lineage>
        <taxon>Bacteria</taxon>
        <taxon>Bacillati</taxon>
        <taxon>Actinomycetota</taxon>
        <taxon>Actinomycetes</taxon>
        <taxon>Micrococcales</taxon>
        <taxon>Microbacteriaceae</taxon>
        <taxon>Rathayibacter</taxon>
    </lineage>
</organism>
<protein>
    <submittedName>
        <fullName evidence="3">Uncharacterized protein</fullName>
    </submittedName>
</protein>
<dbReference type="AlphaFoldDB" id="A0A160KRB5"/>
<dbReference type="Proteomes" id="UP000077071">
    <property type="component" value="Chromosome"/>
</dbReference>
<sequence length="671" mass="71616">MMTPPPRALRWTARLGGALSLALIAGGLHLASGTDVPSAAAEPPSPIVIPTGGGAAAVDPATLAVTFAPASGPPVVWSAPTPSDLGRPTPPILDGEGAVSWGYAESDLRVTVSDQDGRLAVDLDSPTDRTVSWPVTATEPSTRSIEFPNGEGQSIPVDDPFWWSKDSHLTDSPWGMTDNVTMPFWGTTFGGAGVSYIVDADTDIGTQVAFAAQNERLSASAEHSFDSTRRTSTFRVTMAATDGNPVAAAQDYRRLLLSRGGITTLDEKIAANPQTRKLLGAVHGYLWGDGDDPTIVSRLKELGIQNAWLGYNADVASMSSSTVQAVTDAGYLAAPYDSWENAQDPSSSDSSSSVWPGDIWPNGCVTDENGDRREGFAGRGCTLRTSAMANAEADTGVLTDRVRTMTANNVPSYFLDVDATGDLAHDVTPAHPQTEAQDRKNRIDRLEKLAAGGFSDGKPLVVGSEKAEWWANPPLAFSHGSSTPISNGIWTLQKDKKQWGGYWPAKRPAFFFTPVALSDALAKEMVDPRFRVPLYETVLHDSVVSTDRWEMGLYKFEGWEKERILSTLLTNTPAMLALDHRVLDEHGQQIAAMQAFFALLQDAAGTDPMSSFERLSPDLQRTTFGDEDAPSSLTVTVNFGSVDALEAPAGCAVAIRPGEAPSTFCPADSPK</sequence>
<evidence type="ECO:0000313" key="3">
    <source>
        <dbReference type="EMBL" id="AND16122.1"/>
    </source>
</evidence>
<proteinExistence type="predicted"/>
<feature type="region of interest" description="Disordered" evidence="1">
    <location>
        <begin position="340"/>
        <end position="359"/>
    </location>
</feature>
<name>A0A160KRB5_9MICO</name>
<feature type="chain" id="PRO_5038660809" evidence="2">
    <location>
        <begin position="31"/>
        <end position="671"/>
    </location>
</feature>
<dbReference type="OrthoDB" id="3222930at2"/>
<dbReference type="EMBL" id="CP015515">
    <property type="protein sequence ID" value="AND16122.1"/>
    <property type="molecule type" value="Genomic_DNA"/>
</dbReference>
<evidence type="ECO:0000256" key="1">
    <source>
        <dbReference type="SAM" id="MobiDB-lite"/>
    </source>
</evidence>
<dbReference type="KEGG" id="rtn:A6122_0971"/>
<reference evidence="3 4" key="1">
    <citation type="submission" date="2016-05" db="EMBL/GenBank/DDBJ databases">
        <title>Complete genome sequence of Rathayibacter tritici NCPPB 1953.</title>
        <authorList>
            <person name="Park J."/>
            <person name="Lee H.-H."/>
            <person name="Lee S.-W."/>
            <person name="Seo Y.-S."/>
        </authorList>
    </citation>
    <scope>NUCLEOTIDE SEQUENCE [LARGE SCALE GENOMIC DNA]</scope>
    <source>
        <strain evidence="3 4">NCPPB 1953</strain>
    </source>
</reference>
<dbReference type="RefSeq" id="WP_068252315.1">
    <property type="nucleotide sequence ID" value="NZ_CP015515.1"/>
</dbReference>